<evidence type="ECO:0000313" key="2">
    <source>
        <dbReference type="EMBL" id="GMT19214.1"/>
    </source>
</evidence>
<dbReference type="EMBL" id="BTSY01000003">
    <property type="protein sequence ID" value="GMT19214.1"/>
    <property type="molecule type" value="Genomic_DNA"/>
</dbReference>
<reference evidence="2" key="1">
    <citation type="submission" date="2023-10" db="EMBL/GenBank/DDBJ databases">
        <title>Genome assembly of Pristionchus species.</title>
        <authorList>
            <person name="Yoshida K."/>
            <person name="Sommer R.J."/>
        </authorList>
    </citation>
    <scope>NUCLEOTIDE SEQUENCE</scope>
    <source>
        <strain evidence="2">RS5133</strain>
    </source>
</reference>
<feature type="non-terminal residue" evidence="2">
    <location>
        <position position="117"/>
    </location>
</feature>
<dbReference type="GO" id="GO:0016020">
    <property type="term" value="C:membrane"/>
    <property type="evidence" value="ECO:0007669"/>
    <property type="project" value="InterPro"/>
</dbReference>
<proteinExistence type="predicted"/>
<protein>
    <recommendedName>
        <fullName evidence="1">G-protein coupled receptors family 2 profile 1 domain-containing protein</fullName>
    </recommendedName>
</protein>
<keyword evidence="3" id="KW-1185">Reference proteome</keyword>
<accession>A0AAV5VLF3</accession>
<feature type="non-terminal residue" evidence="2">
    <location>
        <position position="1"/>
    </location>
</feature>
<dbReference type="PROSITE" id="PS50227">
    <property type="entry name" value="G_PROTEIN_RECEP_F2_3"/>
    <property type="match status" value="1"/>
</dbReference>
<sequence>FQALASLSPLRPLLPFLPPPLLLSSLLFSLWPFDLEEFPFTHKWGNDRVNFSFFGVLDFDMAMSLQQCHEAIRLSNGNTTREGWCPATFDTVLCWPATPPGSHSEKPCPPLKGLDPS</sequence>
<dbReference type="Gene3D" id="4.10.1240.10">
    <property type="entry name" value="GPCR, family 2, extracellular hormone receptor domain"/>
    <property type="match status" value="1"/>
</dbReference>
<dbReference type="Proteomes" id="UP001432322">
    <property type="component" value="Unassembled WGS sequence"/>
</dbReference>
<organism evidence="2 3">
    <name type="scientific">Pristionchus fissidentatus</name>
    <dbReference type="NCBI Taxonomy" id="1538716"/>
    <lineage>
        <taxon>Eukaryota</taxon>
        <taxon>Metazoa</taxon>
        <taxon>Ecdysozoa</taxon>
        <taxon>Nematoda</taxon>
        <taxon>Chromadorea</taxon>
        <taxon>Rhabditida</taxon>
        <taxon>Rhabditina</taxon>
        <taxon>Diplogasteromorpha</taxon>
        <taxon>Diplogasteroidea</taxon>
        <taxon>Neodiplogasteridae</taxon>
        <taxon>Pristionchus</taxon>
    </lineage>
</organism>
<gene>
    <name evidence="2" type="ORF">PFISCL1PPCAC_10511</name>
</gene>
<evidence type="ECO:0000313" key="3">
    <source>
        <dbReference type="Proteomes" id="UP001432322"/>
    </source>
</evidence>
<dbReference type="InterPro" id="IPR036445">
    <property type="entry name" value="GPCR_2_extracell_dom_sf"/>
</dbReference>
<dbReference type="GO" id="GO:0004930">
    <property type="term" value="F:G protein-coupled receptor activity"/>
    <property type="evidence" value="ECO:0007669"/>
    <property type="project" value="InterPro"/>
</dbReference>
<dbReference type="InterPro" id="IPR017983">
    <property type="entry name" value="GPCR_2_secretin-like_CS"/>
</dbReference>
<dbReference type="Pfam" id="PF02793">
    <property type="entry name" value="HRM"/>
    <property type="match status" value="1"/>
</dbReference>
<comment type="caution">
    <text evidence="2">The sequence shown here is derived from an EMBL/GenBank/DDBJ whole genome shotgun (WGS) entry which is preliminary data.</text>
</comment>
<dbReference type="PROSITE" id="PS00649">
    <property type="entry name" value="G_PROTEIN_RECEP_F2_1"/>
    <property type="match status" value="1"/>
</dbReference>
<dbReference type="InterPro" id="IPR001879">
    <property type="entry name" value="GPCR_2_extracellular_dom"/>
</dbReference>
<dbReference type="SUPFAM" id="SSF111418">
    <property type="entry name" value="Hormone receptor domain"/>
    <property type="match status" value="1"/>
</dbReference>
<dbReference type="AlphaFoldDB" id="A0AAV5VLF3"/>
<feature type="domain" description="G-protein coupled receptors family 2 profile 1" evidence="1">
    <location>
        <begin position="67"/>
        <end position="109"/>
    </location>
</feature>
<evidence type="ECO:0000259" key="1">
    <source>
        <dbReference type="PROSITE" id="PS50227"/>
    </source>
</evidence>
<name>A0AAV5VLF3_9BILA</name>